<dbReference type="EMBL" id="JAGSYN010000071">
    <property type="protein sequence ID" value="KAG7664572.1"/>
    <property type="molecule type" value="Genomic_DNA"/>
</dbReference>
<evidence type="ECO:0000259" key="7">
    <source>
        <dbReference type="PROSITE" id="PS50118"/>
    </source>
</evidence>
<dbReference type="PANTHER" id="PTHR48112:SF13">
    <property type="entry name" value="NON-HISTONE PROTEIN 10"/>
    <property type="match status" value="1"/>
</dbReference>
<dbReference type="SMART" id="SM00398">
    <property type="entry name" value="HMG"/>
    <property type="match status" value="1"/>
</dbReference>
<accession>A0A8J5QK63</accession>
<evidence type="ECO:0000256" key="1">
    <source>
        <dbReference type="ARBA" id="ARBA00004123"/>
    </source>
</evidence>
<feature type="compositionally biased region" description="Polar residues" evidence="6">
    <location>
        <begin position="304"/>
        <end position="317"/>
    </location>
</feature>
<protein>
    <submittedName>
        <fullName evidence="8">NHP10</fullName>
    </submittedName>
</protein>
<dbReference type="RefSeq" id="XP_049264804.1">
    <property type="nucleotide sequence ID" value="XM_049405595.1"/>
</dbReference>
<keyword evidence="9" id="KW-1185">Reference proteome</keyword>
<feature type="compositionally biased region" description="Acidic residues" evidence="6">
    <location>
        <begin position="233"/>
        <end position="242"/>
    </location>
</feature>
<dbReference type="AlphaFoldDB" id="A0A8J5QK63"/>
<feature type="region of interest" description="Disordered" evidence="6">
    <location>
        <begin position="222"/>
        <end position="328"/>
    </location>
</feature>
<feature type="compositionally biased region" description="Basic and acidic residues" evidence="6">
    <location>
        <begin position="143"/>
        <end position="158"/>
    </location>
</feature>
<evidence type="ECO:0000313" key="8">
    <source>
        <dbReference type="EMBL" id="KAG7664572.1"/>
    </source>
</evidence>
<feature type="compositionally biased region" description="Basic and acidic residues" evidence="6">
    <location>
        <begin position="222"/>
        <end position="232"/>
    </location>
</feature>
<dbReference type="OrthoDB" id="10070927at2759"/>
<feature type="region of interest" description="Disordered" evidence="6">
    <location>
        <begin position="88"/>
        <end position="167"/>
    </location>
</feature>
<dbReference type="Pfam" id="PF00505">
    <property type="entry name" value="HMG_box"/>
    <property type="match status" value="1"/>
</dbReference>
<feature type="compositionally biased region" description="Gly residues" evidence="6">
    <location>
        <begin position="111"/>
        <end position="122"/>
    </location>
</feature>
<dbReference type="Pfam" id="PF24245">
    <property type="entry name" value="INO80F"/>
    <property type="match status" value="1"/>
</dbReference>
<dbReference type="GO" id="GO:0005634">
    <property type="term" value="C:nucleus"/>
    <property type="evidence" value="ECO:0007669"/>
    <property type="project" value="UniProtKB-SubCell"/>
</dbReference>
<reference evidence="8 9" key="1">
    <citation type="journal article" date="2021" name="DNA Res.">
        <title>Genome analysis of Candida subhashii reveals its hybrid nature and dual mitochondrial genome conformations.</title>
        <authorList>
            <person name="Mixao V."/>
            <person name="Hegedusova E."/>
            <person name="Saus E."/>
            <person name="Pryszcz L.P."/>
            <person name="Cillingova A."/>
            <person name="Nosek J."/>
            <person name="Gabaldon T."/>
        </authorList>
    </citation>
    <scope>NUCLEOTIDE SEQUENCE [LARGE SCALE GENOMIC DNA]</scope>
    <source>
        <strain evidence="8 9">CBS 10753</strain>
    </source>
</reference>
<keyword evidence="5" id="KW-0175">Coiled coil</keyword>
<organism evidence="8 9">
    <name type="scientific">[Candida] subhashii</name>
    <dbReference type="NCBI Taxonomy" id="561895"/>
    <lineage>
        <taxon>Eukaryota</taxon>
        <taxon>Fungi</taxon>
        <taxon>Dikarya</taxon>
        <taxon>Ascomycota</taxon>
        <taxon>Saccharomycotina</taxon>
        <taxon>Pichiomycetes</taxon>
        <taxon>Debaryomycetaceae</taxon>
        <taxon>Spathaspora</taxon>
    </lineage>
</organism>
<dbReference type="GeneID" id="73468703"/>
<comment type="caution">
    <text evidence="8">The sequence shown here is derived from an EMBL/GenBank/DDBJ whole genome shotgun (WGS) entry which is preliminary data.</text>
</comment>
<proteinExistence type="predicted"/>
<sequence length="328" mass="36578">MKAQAKDIAPESEEQKFKQKCKELKRRINEIEESNEIATLALTRTQSTIRRLRLEYIILLERLEDRANALPEGIVGFEEMACPPAPGILDESWKAKNGASSGTNATSIKRGSGGGGGGGGGASKKKPSSGANTTETGAGGSGSDEKKQPKVRDPDLPKRPTNAYLLFCEQEKERIKHQNEEAGVTSDLSRSMTDAWKHLNDEERKPYYKLYEDDKLRYQREMEVYNQKKEQEQEQEQEEDEESKPAVKRLKLEVSGETPESTPDASLEIPIVSSVAHTPTVDTETEPEDTQQPPDVKEEETPQIEVNSVEPPSSQIKSEQDESMMITE</sequence>
<feature type="compositionally biased region" description="Polar residues" evidence="6">
    <location>
        <begin position="98"/>
        <end position="107"/>
    </location>
</feature>
<evidence type="ECO:0000256" key="5">
    <source>
        <dbReference type="SAM" id="Coils"/>
    </source>
</evidence>
<dbReference type="InterPro" id="IPR056513">
    <property type="entry name" value="INO80F"/>
</dbReference>
<evidence type="ECO:0000256" key="2">
    <source>
        <dbReference type="ARBA" id="ARBA00023125"/>
    </source>
</evidence>
<feature type="coiled-coil region" evidence="5">
    <location>
        <begin position="14"/>
        <end position="41"/>
    </location>
</feature>
<gene>
    <name evidence="8" type="ORF">J8A68_001902</name>
</gene>
<dbReference type="GO" id="GO:0003677">
    <property type="term" value="F:DNA binding"/>
    <property type="evidence" value="ECO:0007669"/>
    <property type="project" value="UniProtKB-UniRule"/>
</dbReference>
<dbReference type="InterPro" id="IPR050342">
    <property type="entry name" value="HMGB"/>
</dbReference>
<feature type="DNA-binding region" description="HMG box" evidence="4">
    <location>
        <begin position="157"/>
        <end position="226"/>
    </location>
</feature>
<evidence type="ECO:0000313" key="9">
    <source>
        <dbReference type="Proteomes" id="UP000694255"/>
    </source>
</evidence>
<keyword evidence="3 4" id="KW-0539">Nucleus</keyword>
<dbReference type="PANTHER" id="PTHR48112">
    <property type="entry name" value="HIGH MOBILITY GROUP PROTEIN DSP1"/>
    <property type="match status" value="1"/>
</dbReference>
<feature type="domain" description="HMG box" evidence="7">
    <location>
        <begin position="157"/>
        <end position="226"/>
    </location>
</feature>
<dbReference type="PROSITE" id="PS50118">
    <property type="entry name" value="HMG_BOX_2"/>
    <property type="match status" value="1"/>
</dbReference>
<dbReference type="InterPro" id="IPR009071">
    <property type="entry name" value="HMG_box_dom"/>
</dbReference>
<keyword evidence="2 4" id="KW-0238">DNA-binding</keyword>
<dbReference type="Proteomes" id="UP000694255">
    <property type="component" value="Unassembled WGS sequence"/>
</dbReference>
<comment type="subcellular location">
    <subcellularLocation>
        <location evidence="1">Nucleus</location>
    </subcellularLocation>
</comment>
<evidence type="ECO:0000256" key="6">
    <source>
        <dbReference type="SAM" id="MobiDB-lite"/>
    </source>
</evidence>
<evidence type="ECO:0000256" key="4">
    <source>
        <dbReference type="PROSITE-ProRule" id="PRU00267"/>
    </source>
</evidence>
<name>A0A8J5QK63_9ASCO</name>
<evidence type="ECO:0000256" key="3">
    <source>
        <dbReference type="ARBA" id="ARBA00023242"/>
    </source>
</evidence>